<organism evidence="2 3">
    <name type="scientific">Shewanella gelidii</name>
    <dbReference type="NCBI Taxonomy" id="1642821"/>
    <lineage>
        <taxon>Bacteria</taxon>
        <taxon>Pseudomonadati</taxon>
        <taxon>Pseudomonadota</taxon>
        <taxon>Gammaproteobacteria</taxon>
        <taxon>Alteromonadales</taxon>
        <taxon>Shewanellaceae</taxon>
        <taxon>Shewanella</taxon>
    </lineage>
</organism>
<keyword evidence="3" id="KW-1185">Reference proteome</keyword>
<accession>A0A917NCU6</accession>
<dbReference type="NCBIfam" id="NF033154">
    <property type="entry name" value="endonuc_SmrA"/>
    <property type="match status" value="1"/>
</dbReference>
<dbReference type="PANTHER" id="PTHR35562">
    <property type="entry name" value="DNA ENDONUCLEASE SMRA-RELATED"/>
    <property type="match status" value="1"/>
</dbReference>
<name>A0A917NCU6_9GAMM</name>
<protein>
    <submittedName>
        <fullName evidence="2">DNA mismatch repair protein MutS</fullName>
    </submittedName>
</protein>
<dbReference type="InterPro" id="IPR002625">
    <property type="entry name" value="Smr_dom"/>
</dbReference>
<dbReference type="RefSeq" id="WP_188921089.1">
    <property type="nucleotide sequence ID" value="NZ_BMPZ01000006.1"/>
</dbReference>
<dbReference type="Pfam" id="PF01713">
    <property type="entry name" value="Smr"/>
    <property type="match status" value="1"/>
</dbReference>
<evidence type="ECO:0000259" key="1">
    <source>
        <dbReference type="PROSITE" id="PS50828"/>
    </source>
</evidence>
<dbReference type="PROSITE" id="PS50828">
    <property type="entry name" value="SMR"/>
    <property type="match status" value="1"/>
</dbReference>
<sequence length="195" mass="22053">MHDELNLFLNEMADVKPLKADELQPDIHRNQLDGNLEQRRAQAQESEYLAKLTTDIGMIKPVEPDAIFAYQEQGVQGAVFRNLKNGHYKFETQLDVHGYKVKQARAAVIDYILNMSELGQRCAYIIHGKGYKSQPFPGVLKSFVCHWLSEMEEVLAVHSALRQHGGTGAVYVMLAKSAQSKIDTREQNHKGVGFR</sequence>
<dbReference type="SUPFAM" id="SSF160443">
    <property type="entry name" value="SMR domain-like"/>
    <property type="match status" value="1"/>
</dbReference>
<dbReference type="EMBL" id="BMPZ01000006">
    <property type="protein sequence ID" value="GGI85195.1"/>
    <property type="molecule type" value="Genomic_DNA"/>
</dbReference>
<gene>
    <name evidence="2" type="ORF">GCM10009332_23180</name>
</gene>
<dbReference type="Gene3D" id="3.30.1370.110">
    <property type="match status" value="1"/>
</dbReference>
<dbReference type="AlphaFoldDB" id="A0A917NCU6"/>
<proteinExistence type="predicted"/>
<dbReference type="InterPro" id="IPR047688">
    <property type="entry name" value="Endonuc_SmrA"/>
</dbReference>
<dbReference type="Proteomes" id="UP000613743">
    <property type="component" value="Unassembled WGS sequence"/>
</dbReference>
<dbReference type="InterPro" id="IPR036063">
    <property type="entry name" value="Smr_dom_sf"/>
</dbReference>
<evidence type="ECO:0000313" key="3">
    <source>
        <dbReference type="Proteomes" id="UP000613743"/>
    </source>
</evidence>
<dbReference type="SMART" id="SM00463">
    <property type="entry name" value="SMR"/>
    <property type="match status" value="1"/>
</dbReference>
<reference evidence="2" key="1">
    <citation type="journal article" date="2014" name="Int. J. Syst. Evol. Microbiol.">
        <title>Complete genome sequence of Corynebacterium casei LMG S-19264T (=DSM 44701T), isolated from a smear-ripened cheese.</title>
        <authorList>
            <consortium name="US DOE Joint Genome Institute (JGI-PGF)"/>
            <person name="Walter F."/>
            <person name="Albersmeier A."/>
            <person name="Kalinowski J."/>
            <person name="Ruckert C."/>
        </authorList>
    </citation>
    <scope>NUCLEOTIDE SEQUENCE</scope>
    <source>
        <strain evidence="2">JCM 30804</strain>
    </source>
</reference>
<comment type="caution">
    <text evidence="2">The sequence shown here is derived from an EMBL/GenBank/DDBJ whole genome shotgun (WGS) entry which is preliminary data.</text>
</comment>
<feature type="domain" description="Smr" evidence="1">
    <location>
        <begin position="94"/>
        <end position="175"/>
    </location>
</feature>
<dbReference type="GO" id="GO:0004520">
    <property type="term" value="F:DNA endonuclease activity"/>
    <property type="evidence" value="ECO:0007669"/>
    <property type="project" value="TreeGrafter"/>
</dbReference>
<reference evidence="2" key="2">
    <citation type="submission" date="2020-09" db="EMBL/GenBank/DDBJ databases">
        <authorList>
            <person name="Sun Q."/>
            <person name="Ohkuma M."/>
        </authorList>
    </citation>
    <scope>NUCLEOTIDE SEQUENCE</scope>
    <source>
        <strain evidence="2">JCM 30804</strain>
    </source>
</reference>
<dbReference type="PANTHER" id="PTHR35562:SF2">
    <property type="entry name" value="DNA ENDONUCLEASE SMRA-RELATED"/>
    <property type="match status" value="1"/>
</dbReference>
<evidence type="ECO:0000313" key="2">
    <source>
        <dbReference type="EMBL" id="GGI85195.1"/>
    </source>
</evidence>